<organism evidence="2 3">
    <name type="scientific">Gaopeijia maritima</name>
    <dbReference type="NCBI Taxonomy" id="3119007"/>
    <lineage>
        <taxon>Bacteria</taxon>
        <taxon>Pseudomonadati</taxon>
        <taxon>Gemmatimonadota</taxon>
        <taxon>Longimicrobiia</taxon>
        <taxon>Gaopeijiales</taxon>
        <taxon>Gaopeijiaceae</taxon>
        <taxon>Gaopeijia</taxon>
    </lineage>
</organism>
<keyword evidence="1" id="KW-0732">Signal</keyword>
<dbReference type="Proteomes" id="UP001484239">
    <property type="component" value="Unassembled WGS sequence"/>
</dbReference>
<feature type="chain" id="PRO_5047378114" description="Lipocalin-like domain-containing protein" evidence="1">
    <location>
        <begin position="30"/>
        <end position="159"/>
    </location>
</feature>
<dbReference type="RefSeq" id="WP_405283372.1">
    <property type="nucleotide sequence ID" value="NZ_CP144380.1"/>
</dbReference>
<gene>
    <name evidence="2" type="ORF">WI372_10070</name>
</gene>
<evidence type="ECO:0008006" key="4">
    <source>
        <dbReference type="Google" id="ProtNLM"/>
    </source>
</evidence>
<sequence length="159" mass="17391">MTHSTRRPRALHSLAALAALLLLPAAAAAQGESRFGEWRMQSDAPPPSSNIMTYAPWGDGGMQITVASTNAQGRSSEWGYTTLFDGVFRAVEGQEGSETAVEVIDDRSSRITNRRNGRVTQVIINTLSDDGDTIHNEYVRFDAEGRIVGVSHAVYERIR</sequence>
<comment type="caution">
    <text evidence="2">The sequence shown here is derived from an EMBL/GenBank/DDBJ whole genome shotgun (WGS) entry which is preliminary data.</text>
</comment>
<name>A0ABU9ECS1_9BACT</name>
<protein>
    <recommendedName>
        <fullName evidence="4">Lipocalin-like domain-containing protein</fullName>
    </recommendedName>
</protein>
<reference evidence="2 3" key="1">
    <citation type="submission" date="2024-02" db="EMBL/GenBank/DDBJ databases">
        <title>A novel Gemmatimonadota bacterium.</title>
        <authorList>
            <person name="Du Z.-J."/>
            <person name="Ye Y.-Q."/>
        </authorList>
    </citation>
    <scope>NUCLEOTIDE SEQUENCE [LARGE SCALE GENOMIC DNA]</scope>
    <source>
        <strain evidence="2 3">DH-20</strain>
    </source>
</reference>
<evidence type="ECO:0000313" key="3">
    <source>
        <dbReference type="Proteomes" id="UP001484239"/>
    </source>
</evidence>
<proteinExistence type="predicted"/>
<evidence type="ECO:0000256" key="1">
    <source>
        <dbReference type="SAM" id="SignalP"/>
    </source>
</evidence>
<accession>A0ABU9ECS1</accession>
<evidence type="ECO:0000313" key="2">
    <source>
        <dbReference type="EMBL" id="MEK9501320.1"/>
    </source>
</evidence>
<feature type="signal peptide" evidence="1">
    <location>
        <begin position="1"/>
        <end position="29"/>
    </location>
</feature>
<dbReference type="EMBL" id="JBBHLI010000005">
    <property type="protein sequence ID" value="MEK9501320.1"/>
    <property type="molecule type" value="Genomic_DNA"/>
</dbReference>
<keyword evidence="3" id="KW-1185">Reference proteome</keyword>